<dbReference type="KEGG" id="hyf:DTO96_101875"/>
<organism evidence="5 6">
    <name type="scientific">Ephemeroptericola cinctiostellae</name>
    <dbReference type="NCBI Taxonomy" id="2268024"/>
    <lineage>
        <taxon>Bacteria</taxon>
        <taxon>Pseudomonadati</taxon>
        <taxon>Pseudomonadota</taxon>
        <taxon>Betaproteobacteria</taxon>
        <taxon>Burkholderiales</taxon>
        <taxon>Burkholderiaceae</taxon>
        <taxon>Ephemeroptericola</taxon>
    </lineage>
</organism>
<keyword evidence="1" id="KW-0805">Transcription regulation</keyword>
<evidence type="ECO:0000256" key="1">
    <source>
        <dbReference type="ARBA" id="ARBA00023015"/>
    </source>
</evidence>
<feature type="domain" description="HTH marR-type" evidence="4">
    <location>
        <begin position="11"/>
        <end position="149"/>
    </location>
</feature>
<keyword evidence="2" id="KW-0238">DNA-binding</keyword>
<dbReference type="OrthoDB" id="3215377at2"/>
<gene>
    <name evidence="5" type="ORF">DTO96_101875</name>
</gene>
<dbReference type="AlphaFoldDB" id="A0A345DCP6"/>
<name>A0A345DCP6_9BURK</name>
<dbReference type="PROSITE" id="PS50995">
    <property type="entry name" value="HTH_MARR_2"/>
    <property type="match status" value="1"/>
</dbReference>
<evidence type="ECO:0000256" key="2">
    <source>
        <dbReference type="ARBA" id="ARBA00023125"/>
    </source>
</evidence>
<evidence type="ECO:0000313" key="5">
    <source>
        <dbReference type="EMBL" id="AXF86134.1"/>
    </source>
</evidence>
<dbReference type="RefSeq" id="WP_114563246.1">
    <property type="nucleotide sequence ID" value="NZ_CP031124.1"/>
</dbReference>
<evidence type="ECO:0000256" key="3">
    <source>
        <dbReference type="ARBA" id="ARBA00023163"/>
    </source>
</evidence>
<dbReference type="InterPro" id="IPR039422">
    <property type="entry name" value="MarR/SlyA-like"/>
</dbReference>
<dbReference type="PANTHER" id="PTHR33164:SF64">
    <property type="entry name" value="TRANSCRIPTIONAL REGULATOR SLYA"/>
    <property type="match status" value="1"/>
</dbReference>
<dbReference type="GO" id="GO:0006950">
    <property type="term" value="P:response to stress"/>
    <property type="evidence" value="ECO:0007669"/>
    <property type="project" value="TreeGrafter"/>
</dbReference>
<dbReference type="Pfam" id="PF01047">
    <property type="entry name" value="MarR"/>
    <property type="match status" value="1"/>
</dbReference>
<evidence type="ECO:0000313" key="6">
    <source>
        <dbReference type="Proteomes" id="UP000252182"/>
    </source>
</evidence>
<accession>A0A345DCP6</accession>
<dbReference type="SUPFAM" id="SSF46785">
    <property type="entry name" value="Winged helix' DNA-binding domain"/>
    <property type="match status" value="1"/>
</dbReference>
<protein>
    <submittedName>
        <fullName evidence="5">Putative HTH-type transcriptional regulator</fullName>
    </submittedName>
</protein>
<keyword evidence="3" id="KW-0804">Transcription</keyword>
<dbReference type="Gene3D" id="1.10.10.10">
    <property type="entry name" value="Winged helix-like DNA-binding domain superfamily/Winged helix DNA-binding domain"/>
    <property type="match status" value="1"/>
</dbReference>
<sequence length="149" mass="16868">MTQQPFKNDADASTGFLLWQVHAIWQRQITAALRPHELTQVQFALLASLLWLMQREENITQIRLARHAKLDVMMTSQVLRALQARGLLERREHPTDTRAKVVGLTEAGIAKAMAVIPVVEQIDAQFFSIVGEQQTQLNGFLNLLIQQEG</sequence>
<dbReference type="SMART" id="SM00347">
    <property type="entry name" value="HTH_MARR"/>
    <property type="match status" value="1"/>
</dbReference>
<dbReference type="InterPro" id="IPR000835">
    <property type="entry name" value="HTH_MarR-typ"/>
</dbReference>
<dbReference type="InterPro" id="IPR036388">
    <property type="entry name" value="WH-like_DNA-bd_sf"/>
</dbReference>
<dbReference type="InterPro" id="IPR036390">
    <property type="entry name" value="WH_DNA-bd_sf"/>
</dbReference>
<dbReference type="Proteomes" id="UP000252182">
    <property type="component" value="Chromosome"/>
</dbReference>
<dbReference type="EMBL" id="CP031124">
    <property type="protein sequence ID" value="AXF86134.1"/>
    <property type="molecule type" value="Genomic_DNA"/>
</dbReference>
<dbReference type="PANTHER" id="PTHR33164">
    <property type="entry name" value="TRANSCRIPTIONAL REGULATOR, MARR FAMILY"/>
    <property type="match status" value="1"/>
</dbReference>
<evidence type="ECO:0000259" key="4">
    <source>
        <dbReference type="PROSITE" id="PS50995"/>
    </source>
</evidence>
<dbReference type="GO" id="GO:0003700">
    <property type="term" value="F:DNA-binding transcription factor activity"/>
    <property type="evidence" value="ECO:0007669"/>
    <property type="project" value="InterPro"/>
</dbReference>
<dbReference type="GO" id="GO:0003677">
    <property type="term" value="F:DNA binding"/>
    <property type="evidence" value="ECO:0007669"/>
    <property type="project" value="UniProtKB-KW"/>
</dbReference>
<reference evidence="6" key="1">
    <citation type="submission" date="2018-07" db="EMBL/GenBank/DDBJ databases">
        <authorList>
            <person name="Kim H."/>
        </authorList>
    </citation>
    <scope>NUCLEOTIDE SEQUENCE [LARGE SCALE GENOMIC DNA]</scope>
    <source>
        <strain evidence="6">F02</strain>
    </source>
</reference>
<keyword evidence="6" id="KW-1185">Reference proteome</keyword>
<proteinExistence type="predicted"/>